<accession>A0AB40CPQ5</accession>
<sequence>MVEEMIAMFLNVLAHHVKNRVIKFDFIRSGETVSRHFHAVLKSIILCHGVLLKKGEPILENSTDPTWKWFKNCLGALDRTHIRVNVPKSDRPRYRSRKSEITTNVLGVCSQDMQFIYVLSGWEGSSHDGRALRDAITKHNGLKVPHGFYYLVDSGYANCPGFLAPFRGQQNKRTTAISDILQISGFTWNYERCTIECEKSAYDEYVKNHKEAAGLYGKCFPFFNDLAPVFTRDRAQGTARGDIGDDLEQYMQENISLDEDMGFSQLPTDEFFMPMQEPASSQSPVASEGISTAKSRRKRKSIARDPSMDTLNENFRNFVETVGPGFRSMADVATRKDANRVEHEERRKLLPQILPFVEGLSIYEVMFILQVLPKHEDELKTFIELPGSMKLPFCHVLLARLGYTPPNV</sequence>
<evidence type="ECO:0000259" key="9">
    <source>
        <dbReference type="Pfam" id="PF13359"/>
    </source>
</evidence>
<comment type="cofactor">
    <cofactor evidence="1">
        <name>a divalent metal cation</name>
        <dbReference type="ChEBI" id="CHEBI:60240"/>
    </cofactor>
</comment>
<keyword evidence="5" id="KW-0479">Metal-binding</keyword>
<keyword evidence="6" id="KW-0378">Hydrolase</keyword>
<reference evidence="12" key="1">
    <citation type="submission" date="2025-08" db="UniProtKB">
        <authorList>
            <consortium name="RefSeq"/>
        </authorList>
    </citation>
    <scope>IDENTIFICATION</scope>
</reference>
<evidence type="ECO:0000313" key="12">
    <source>
        <dbReference type="RefSeq" id="XP_039141835.1"/>
    </source>
</evidence>
<dbReference type="InterPro" id="IPR058353">
    <property type="entry name" value="DUF8040"/>
</dbReference>
<evidence type="ECO:0000256" key="7">
    <source>
        <dbReference type="ARBA" id="ARBA00023242"/>
    </source>
</evidence>
<feature type="region of interest" description="Disordered" evidence="8">
    <location>
        <begin position="278"/>
        <end position="306"/>
    </location>
</feature>
<dbReference type="RefSeq" id="XP_039141835.1">
    <property type="nucleotide sequence ID" value="XM_039285901.1"/>
</dbReference>
<evidence type="ECO:0000256" key="5">
    <source>
        <dbReference type="ARBA" id="ARBA00022723"/>
    </source>
</evidence>
<proteinExistence type="inferred from homology"/>
<dbReference type="PANTHER" id="PTHR22930:SF281">
    <property type="entry name" value="NUCLEASE"/>
    <property type="match status" value="1"/>
</dbReference>
<dbReference type="Proteomes" id="UP001515500">
    <property type="component" value="Chromosome 2"/>
</dbReference>
<dbReference type="GeneID" id="120279053"/>
<evidence type="ECO:0000256" key="8">
    <source>
        <dbReference type="SAM" id="MobiDB-lite"/>
    </source>
</evidence>
<dbReference type="AlphaFoldDB" id="A0AB40CPQ5"/>
<comment type="similarity">
    <text evidence="3">Belongs to the HARBI1 family.</text>
</comment>
<feature type="compositionally biased region" description="Polar residues" evidence="8">
    <location>
        <begin position="278"/>
        <end position="293"/>
    </location>
</feature>
<name>A0AB40CPQ5_DIOCR</name>
<keyword evidence="11" id="KW-1185">Reference proteome</keyword>
<dbReference type="GO" id="GO:0046872">
    <property type="term" value="F:metal ion binding"/>
    <property type="evidence" value="ECO:0007669"/>
    <property type="project" value="UniProtKB-KW"/>
</dbReference>
<dbReference type="GO" id="GO:0005634">
    <property type="term" value="C:nucleus"/>
    <property type="evidence" value="ECO:0007669"/>
    <property type="project" value="UniProtKB-SubCell"/>
</dbReference>
<feature type="domain" description="DUF8040" evidence="10">
    <location>
        <begin position="2"/>
        <end position="45"/>
    </location>
</feature>
<evidence type="ECO:0000256" key="2">
    <source>
        <dbReference type="ARBA" id="ARBA00004123"/>
    </source>
</evidence>
<keyword evidence="7" id="KW-0539">Nucleus</keyword>
<dbReference type="InterPro" id="IPR045249">
    <property type="entry name" value="HARBI1-like"/>
</dbReference>
<dbReference type="Pfam" id="PF26138">
    <property type="entry name" value="DUF8040"/>
    <property type="match status" value="1"/>
</dbReference>
<dbReference type="GO" id="GO:0016787">
    <property type="term" value="F:hydrolase activity"/>
    <property type="evidence" value="ECO:0007669"/>
    <property type="project" value="UniProtKB-KW"/>
</dbReference>
<evidence type="ECO:0000256" key="3">
    <source>
        <dbReference type="ARBA" id="ARBA00006958"/>
    </source>
</evidence>
<keyword evidence="4" id="KW-0540">Nuclease</keyword>
<dbReference type="Pfam" id="PF13359">
    <property type="entry name" value="DDE_Tnp_4"/>
    <property type="match status" value="1"/>
</dbReference>
<gene>
    <name evidence="12" type="primary">LOC120279053</name>
</gene>
<organism evidence="11 12">
    <name type="scientific">Dioscorea cayennensis subsp. rotundata</name>
    <name type="common">White Guinea yam</name>
    <name type="synonym">Dioscorea rotundata</name>
    <dbReference type="NCBI Taxonomy" id="55577"/>
    <lineage>
        <taxon>Eukaryota</taxon>
        <taxon>Viridiplantae</taxon>
        <taxon>Streptophyta</taxon>
        <taxon>Embryophyta</taxon>
        <taxon>Tracheophyta</taxon>
        <taxon>Spermatophyta</taxon>
        <taxon>Magnoliopsida</taxon>
        <taxon>Liliopsida</taxon>
        <taxon>Dioscoreales</taxon>
        <taxon>Dioscoreaceae</taxon>
        <taxon>Dioscorea</taxon>
    </lineage>
</organism>
<dbReference type="GO" id="GO:0004518">
    <property type="term" value="F:nuclease activity"/>
    <property type="evidence" value="ECO:0007669"/>
    <property type="project" value="UniProtKB-KW"/>
</dbReference>
<dbReference type="PANTHER" id="PTHR22930">
    <property type="match status" value="1"/>
</dbReference>
<comment type="subcellular location">
    <subcellularLocation>
        <location evidence="2">Nucleus</location>
    </subcellularLocation>
</comment>
<evidence type="ECO:0000256" key="4">
    <source>
        <dbReference type="ARBA" id="ARBA00022722"/>
    </source>
</evidence>
<evidence type="ECO:0000256" key="1">
    <source>
        <dbReference type="ARBA" id="ARBA00001968"/>
    </source>
</evidence>
<evidence type="ECO:0000256" key="6">
    <source>
        <dbReference type="ARBA" id="ARBA00022801"/>
    </source>
</evidence>
<feature type="domain" description="DDE Tnp4" evidence="9">
    <location>
        <begin position="77"/>
        <end position="174"/>
    </location>
</feature>
<dbReference type="InterPro" id="IPR027806">
    <property type="entry name" value="HARBI1_dom"/>
</dbReference>
<evidence type="ECO:0000259" key="10">
    <source>
        <dbReference type="Pfam" id="PF26138"/>
    </source>
</evidence>
<protein>
    <submittedName>
        <fullName evidence="12">Uncharacterized protein LOC120279053</fullName>
    </submittedName>
</protein>
<evidence type="ECO:0000313" key="11">
    <source>
        <dbReference type="Proteomes" id="UP001515500"/>
    </source>
</evidence>